<dbReference type="Proteomes" id="UP000054761">
    <property type="component" value="Unassembled WGS sequence"/>
</dbReference>
<dbReference type="SUPFAM" id="SSF56801">
    <property type="entry name" value="Acetyl-CoA synthetase-like"/>
    <property type="match status" value="2"/>
</dbReference>
<dbReference type="NCBIfam" id="NF003417">
    <property type="entry name" value="PRK04813.1"/>
    <property type="match status" value="2"/>
</dbReference>
<dbReference type="InterPro" id="IPR036736">
    <property type="entry name" value="ACP-like_sf"/>
</dbReference>
<dbReference type="SUPFAM" id="SSF47336">
    <property type="entry name" value="ACP-like"/>
    <property type="match status" value="2"/>
</dbReference>
<proteinExistence type="predicted"/>
<dbReference type="GO" id="GO:0044550">
    <property type="term" value="P:secondary metabolite biosynthetic process"/>
    <property type="evidence" value="ECO:0007669"/>
    <property type="project" value="TreeGrafter"/>
</dbReference>
<dbReference type="NCBIfam" id="TIGR01733">
    <property type="entry name" value="AA-adenyl-dom"/>
    <property type="match status" value="1"/>
</dbReference>
<dbReference type="InterPro" id="IPR020845">
    <property type="entry name" value="AMP-binding_CS"/>
</dbReference>
<keyword evidence="3" id="KW-0597">Phosphoprotein</keyword>
<dbReference type="Pfam" id="PF00501">
    <property type="entry name" value="AMP-binding"/>
    <property type="match status" value="2"/>
</dbReference>
<gene>
    <name evidence="5" type="ORF">Lisr_0003</name>
</gene>
<dbReference type="InterPro" id="IPR010071">
    <property type="entry name" value="AA_adenyl_dom"/>
</dbReference>
<evidence type="ECO:0000313" key="5">
    <source>
        <dbReference type="EMBL" id="KTD35188.1"/>
    </source>
</evidence>
<evidence type="ECO:0000259" key="4">
    <source>
        <dbReference type="PROSITE" id="PS50075"/>
    </source>
</evidence>
<dbReference type="RefSeq" id="WP_058500400.1">
    <property type="nucleotide sequence ID" value="NZ_CAAAJA010000050.1"/>
</dbReference>
<dbReference type="InterPro" id="IPR000873">
    <property type="entry name" value="AMP-dep_synth/lig_dom"/>
</dbReference>
<dbReference type="GO" id="GO:0005737">
    <property type="term" value="C:cytoplasm"/>
    <property type="evidence" value="ECO:0007669"/>
    <property type="project" value="TreeGrafter"/>
</dbReference>
<comment type="caution">
    <text evidence="5">The sequence shown here is derived from an EMBL/GenBank/DDBJ whole genome shotgun (WGS) entry which is preliminary data.</text>
</comment>
<dbReference type="InterPro" id="IPR009081">
    <property type="entry name" value="PP-bd_ACP"/>
</dbReference>
<reference evidence="5 6" key="1">
    <citation type="submission" date="2015-11" db="EMBL/GenBank/DDBJ databases">
        <title>Genomic analysis of 38 Legionella species identifies large and diverse effector repertoires.</title>
        <authorList>
            <person name="Burstein D."/>
            <person name="Amaro F."/>
            <person name="Zusman T."/>
            <person name="Lifshitz Z."/>
            <person name="Cohen O."/>
            <person name="Gilbert J.A."/>
            <person name="Pupko T."/>
            <person name="Shuman H.A."/>
            <person name="Segal G."/>
        </authorList>
    </citation>
    <scope>NUCLEOTIDE SEQUENCE [LARGE SCALE GENOMIC DNA]</scope>
    <source>
        <strain evidence="5 6">Bercovier 4</strain>
    </source>
</reference>
<dbReference type="InterPro" id="IPR025110">
    <property type="entry name" value="AMP-bd_C"/>
</dbReference>
<dbReference type="Pfam" id="PF00550">
    <property type="entry name" value="PP-binding"/>
    <property type="match status" value="2"/>
</dbReference>
<dbReference type="PROSITE" id="PS00455">
    <property type="entry name" value="AMP_BINDING"/>
    <property type="match status" value="2"/>
</dbReference>
<dbReference type="PROSITE" id="PS00012">
    <property type="entry name" value="PHOSPHOPANTETHEINE"/>
    <property type="match status" value="2"/>
</dbReference>
<sequence>MQRCSFLLSAIEAHARFQPEKIAIESAYGIITYAQLWHNIIEVGQKLMQIQGLVALHVDRTPSLITLMLACWYTGNPYLALDKNHPTERKKSLMAMAKPAVCIVDDESMDLSWLGDVKTMPLSNLQPLKISTSSLPPDLAYLLFTSGSTGTPKGVMIAEKGIHQLLNWARSYYSPSVLRSVLASTTTTFDLSVFEIFVPLYCGTKIYLVENILSLIEADMDFDISLINTVPSAIREVLRVNKIPPSCHTINLAGEVLTSDLVKALYQKAHIQAIYNLWGPSEDTTYSTVYHCRKDMPIPQQVPIGIPIPGTTITLLNPEEKENGVQVGEIGLSGHGLSLGYLNQPELTAKAFIDNPSPPNQKTYRTGDLGYWDDEHQLHFCGRIDFQVKIRGYRIELEEIESCLYLHPEVIECVIIVIHKHNLPQLVAIIRANSNNLIQDAIQRHLAKTLPTYMIPSHCIMQTHPLPRTPNGKLCRRQALTIAEMHIKKDDASQSISTSPTFEDICKQVLGCPIHLDKSFVDLGGDSLRAVHLLHQLEQFNIGKTTLKTILNKKISLTKLEQQLEHCSTMQKSSNRMPIEKTMWQLYQQHQQAYHVSVAIDIKGKFDQARLIEAIETVVYNEATFHRQYCVQDNMEGNFTFTYKQVPIKVLVVPFSNSEHELPSLMQQLSSSFINKPFDLTNPGHIRIILITNGMDKARLLITMPHISIDGYGLQSLFEKISYYYSSKELVSTLENAQQALTPPYRIASSNLLNTQQYWTQQLSQKAEFITPSQISQEKALFLKNKIDSDAYNHIKSVAQQLEITPASLLLGLFQCLLHKLDLGKQIFVAVPFANRFTPELRKVCCLTKSLPVYSHFQEEKKLSDYLAGQHQQLLDTLEHHTIDIEAVLKAMPNPPRCFDIIFSFMDFAQSAFQLPDAICKLKFIPQNRNKAPLILSLIPETDGHLTIWLESNQTYFTKPMLESLSQCYETLISSISDQLNTPLSKLNIVPAKQLATINQHKQFQSYQGHRQLTEKLFQIAKTYPDNIALQCPEKKLTYKELFDISRNIAQQLANRNISPGSAIGISVNKNWRCVAAILGVLLNGCHYVPIDKRNPFERTNHILKDANIDWLIHDDNPSEAASNHLFIDTLIESTSGIFTIKNNPRNLAYIIYTSGTTGKPKGVPITHKNVLSLFNSCTDWLDFRSDDVWTLFHSYAFDFSVWEIFGALLTGSKLLIVDEPTTASPQRFAKLLEAEQVTMLSQTPTALRNLLNTQNTINFSPRFVFFGGEALTQDIIKLWQQKQSETTRLINLYGITEVTVHATVAEIDFNQPTIDIGKPLSDMGLQIRGMHNQPLPLNFPGELIISGEGLSKGYWNNPELTAKKFINIDATPCYCSGDLALLDNSGKFHYCGRIDKQFKLNGHRLEKNEIIGALLAHPQIEQAELKVIHSETGIQFLVAYYLAKYELDRESLHHFLASQLPSFALPSHCIHLSAFPLTINGKIDVSSLPNPKQEVIASSQQELTNIQQKVCECWQSVLRIKIAKSQYQASFFDLGGNSVKAIQLTQIINSHFSTISFSVIDVFRYTTLEQQINEVELRHQKSPISKEECYA</sequence>
<dbReference type="InterPro" id="IPR045851">
    <property type="entry name" value="AMP-bd_C_sf"/>
</dbReference>
<dbReference type="Gene3D" id="3.30.300.30">
    <property type="match status" value="2"/>
</dbReference>
<dbReference type="Gene3D" id="3.40.50.12780">
    <property type="entry name" value="N-terminal domain of ligase-like"/>
    <property type="match status" value="2"/>
</dbReference>
<dbReference type="PROSITE" id="PS50075">
    <property type="entry name" value="CARRIER"/>
    <property type="match status" value="1"/>
</dbReference>
<protein>
    <recommendedName>
        <fullName evidence="4">Carrier domain-containing protein</fullName>
    </recommendedName>
</protein>
<dbReference type="InterPro" id="IPR023213">
    <property type="entry name" value="CAT-like_dom_sf"/>
</dbReference>
<dbReference type="InterPro" id="IPR001242">
    <property type="entry name" value="Condensation_dom"/>
</dbReference>
<dbReference type="InterPro" id="IPR006162">
    <property type="entry name" value="Ppantetheine_attach_site"/>
</dbReference>
<dbReference type="InterPro" id="IPR042099">
    <property type="entry name" value="ANL_N_sf"/>
</dbReference>
<comment type="cofactor">
    <cofactor evidence="1">
        <name>pantetheine 4'-phosphate</name>
        <dbReference type="ChEBI" id="CHEBI:47942"/>
    </cofactor>
</comment>
<keyword evidence="2" id="KW-0596">Phosphopantetheine</keyword>
<dbReference type="PANTHER" id="PTHR45527:SF1">
    <property type="entry name" value="FATTY ACID SYNTHASE"/>
    <property type="match status" value="1"/>
</dbReference>
<evidence type="ECO:0000313" key="6">
    <source>
        <dbReference type="Proteomes" id="UP000054761"/>
    </source>
</evidence>
<dbReference type="STRING" id="454.Lisr_0003"/>
<dbReference type="Gene3D" id="3.30.559.10">
    <property type="entry name" value="Chloramphenicol acetyltransferase-like domain"/>
    <property type="match status" value="1"/>
</dbReference>
<dbReference type="Gene3D" id="1.10.1200.10">
    <property type="entry name" value="ACP-like"/>
    <property type="match status" value="2"/>
</dbReference>
<feature type="domain" description="Carrier" evidence="4">
    <location>
        <begin position="1502"/>
        <end position="1580"/>
    </location>
</feature>
<organism evidence="5 6">
    <name type="scientific">Legionella israelensis</name>
    <dbReference type="NCBI Taxonomy" id="454"/>
    <lineage>
        <taxon>Bacteria</taxon>
        <taxon>Pseudomonadati</taxon>
        <taxon>Pseudomonadota</taxon>
        <taxon>Gammaproteobacteria</taxon>
        <taxon>Legionellales</taxon>
        <taxon>Legionellaceae</taxon>
        <taxon>Legionella</taxon>
    </lineage>
</organism>
<dbReference type="GO" id="GO:0031177">
    <property type="term" value="F:phosphopantetheine binding"/>
    <property type="evidence" value="ECO:0007669"/>
    <property type="project" value="TreeGrafter"/>
</dbReference>
<evidence type="ECO:0000256" key="1">
    <source>
        <dbReference type="ARBA" id="ARBA00001957"/>
    </source>
</evidence>
<dbReference type="PANTHER" id="PTHR45527">
    <property type="entry name" value="NONRIBOSOMAL PEPTIDE SYNTHETASE"/>
    <property type="match status" value="1"/>
</dbReference>
<keyword evidence="6" id="KW-1185">Reference proteome</keyword>
<dbReference type="Pfam" id="PF13193">
    <property type="entry name" value="AMP-binding_C"/>
    <property type="match status" value="1"/>
</dbReference>
<dbReference type="EMBL" id="LNYH01000001">
    <property type="protein sequence ID" value="KTD35188.1"/>
    <property type="molecule type" value="Genomic_DNA"/>
</dbReference>
<dbReference type="Pfam" id="PF00668">
    <property type="entry name" value="Condensation"/>
    <property type="match status" value="1"/>
</dbReference>
<dbReference type="GO" id="GO:0003824">
    <property type="term" value="F:catalytic activity"/>
    <property type="evidence" value="ECO:0007669"/>
    <property type="project" value="InterPro"/>
</dbReference>
<dbReference type="SUPFAM" id="SSF52777">
    <property type="entry name" value="CoA-dependent acyltransferases"/>
    <property type="match status" value="2"/>
</dbReference>
<name>A0A0W0WSA9_9GAMM</name>
<dbReference type="OrthoDB" id="5653772at2"/>
<evidence type="ECO:0000256" key="2">
    <source>
        <dbReference type="ARBA" id="ARBA00022450"/>
    </source>
</evidence>
<dbReference type="GO" id="GO:0043041">
    <property type="term" value="P:amino acid activation for nonribosomal peptide biosynthetic process"/>
    <property type="evidence" value="ECO:0007669"/>
    <property type="project" value="TreeGrafter"/>
</dbReference>
<accession>A0A0W0WSA9</accession>
<dbReference type="Gene3D" id="3.30.559.30">
    <property type="entry name" value="Nonribosomal peptide synthetase, condensation domain"/>
    <property type="match status" value="1"/>
</dbReference>
<evidence type="ECO:0000256" key="3">
    <source>
        <dbReference type="ARBA" id="ARBA00022553"/>
    </source>
</evidence>
<dbReference type="PATRIC" id="fig|454.4.peg.3"/>